<organism evidence="3">
    <name type="scientific">marine sediment metagenome</name>
    <dbReference type="NCBI Taxonomy" id="412755"/>
    <lineage>
        <taxon>unclassified sequences</taxon>
        <taxon>metagenomes</taxon>
        <taxon>ecological metagenomes</taxon>
    </lineage>
</organism>
<dbReference type="Pfam" id="PF02746">
    <property type="entry name" value="MR_MLE_N"/>
    <property type="match status" value="1"/>
</dbReference>
<proteinExistence type="predicted"/>
<dbReference type="SUPFAM" id="SSF51604">
    <property type="entry name" value="Enolase C-terminal domain-like"/>
    <property type="match status" value="1"/>
</dbReference>
<dbReference type="GO" id="GO:0016829">
    <property type="term" value="F:lyase activity"/>
    <property type="evidence" value="ECO:0007669"/>
    <property type="project" value="UniProtKB-KW"/>
</dbReference>
<dbReference type="GO" id="GO:0009063">
    <property type="term" value="P:amino acid catabolic process"/>
    <property type="evidence" value="ECO:0007669"/>
    <property type="project" value="InterPro"/>
</dbReference>
<dbReference type="InterPro" id="IPR029017">
    <property type="entry name" value="Enolase-like_N"/>
</dbReference>
<evidence type="ECO:0000259" key="2">
    <source>
        <dbReference type="Pfam" id="PF02746"/>
    </source>
</evidence>
<comment type="caution">
    <text evidence="3">The sequence shown here is derived from an EMBL/GenBank/DDBJ whole genome shotgun (WGS) entry which is preliminary data.</text>
</comment>
<dbReference type="InterPro" id="IPR013341">
    <property type="entry name" value="Mandelate_racemase_N_dom"/>
</dbReference>
<dbReference type="PANTHER" id="PTHR48080">
    <property type="entry name" value="D-GALACTONATE DEHYDRATASE-RELATED"/>
    <property type="match status" value="1"/>
</dbReference>
<dbReference type="PROSITE" id="PS00908">
    <property type="entry name" value="MR_MLE_1"/>
    <property type="match status" value="1"/>
</dbReference>
<accession>X0YRU9</accession>
<gene>
    <name evidence="3" type="ORF">S01H1_80704</name>
</gene>
<dbReference type="PANTHER" id="PTHR48080:SF2">
    <property type="entry name" value="D-GALACTONATE DEHYDRATASE"/>
    <property type="match status" value="1"/>
</dbReference>
<dbReference type="Gene3D" id="3.30.390.10">
    <property type="entry name" value="Enolase-like, N-terminal domain"/>
    <property type="match status" value="1"/>
</dbReference>
<feature type="domain" description="Mandelate racemase/muconate lactonizing enzyme N-terminal" evidence="2">
    <location>
        <begin position="18"/>
        <end position="111"/>
    </location>
</feature>
<dbReference type="AlphaFoldDB" id="X0YRU9"/>
<evidence type="ECO:0000256" key="1">
    <source>
        <dbReference type="ARBA" id="ARBA00023239"/>
    </source>
</evidence>
<evidence type="ECO:0000313" key="3">
    <source>
        <dbReference type="EMBL" id="GAG49537.1"/>
    </source>
</evidence>
<dbReference type="Gene3D" id="3.20.20.120">
    <property type="entry name" value="Enolase-like C-terminal domain"/>
    <property type="match status" value="1"/>
</dbReference>
<feature type="non-terminal residue" evidence="3">
    <location>
        <position position="184"/>
    </location>
</feature>
<dbReference type="InterPro" id="IPR018110">
    <property type="entry name" value="Mandel_Rmase/mucon_lact_enz_CS"/>
</dbReference>
<dbReference type="InterPro" id="IPR034593">
    <property type="entry name" value="DgoD-like"/>
</dbReference>
<keyword evidence="1" id="KW-0456">Lyase</keyword>
<dbReference type="InterPro" id="IPR036849">
    <property type="entry name" value="Enolase-like_C_sf"/>
</dbReference>
<sequence>MKITRVDTFLVEGIKYNWTLLRVTTDSGIHGWGEATNWPGSPLVESACQHVGEFVTGLDARRIDFIWTKTYRDMNWLGQAGPLLSAISAIDIALWDIKGKALGAPVYQLLGGTYRAEIQLYANYWFTEGDHTPEDYAKQASETVALGFTALKFDPFAHVNYWYGEDLSANGNLSESQKQRALDV</sequence>
<name>X0YRU9_9ZZZZ</name>
<protein>
    <recommendedName>
        <fullName evidence="2">Mandelate racemase/muconate lactonizing enzyme N-terminal domain-containing protein</fullName>
    </recommendedName>
</protein>
<dbReference type="SUPFAM" id="SSF54826">
    <property type="entry name" value="Enolase N-terminal domain-like"/>
    <property type="match status" value="1"/>
</dbReference>
<dbReference type="EMBL" id="BARS01054526">
    <property type="protein sequence ID" value="GAG49537.1"/>
    <property type="molecule type" value="Genomic_DNA"/>
</dbReference>
<reference evidence="3" key="1">
    <citation type="journal article" date="2014" name="Front. Microbiol.">
        <title>High frequency of phylogenetically diverse reductive dehalogenase-homologous genes in deep subseafloor sedimentary metagenomes.</title>
        <authorList>
            <person name="Kawai M."/>
            <person name="Futagami T."/>
            <person name="Toyoda A."/>
            <person name="Takaki Y."/>
            <person name="Nishi S."/>
            <person name="Hori S."/>
            <person name="Arai W."/>
            <person name="Tsubouchi T."/>
            <person name="Morono Y."/>
            <person name="Uchiyama I."/>
            <person name="Ito T."/>
            <person name="Fujiyama A."/>
            <person name="Inagaki F."/>
            <person name="Takami H."/>
        </authorList>
    </citation>
    <scope>NUCLEOTIDE SEQUENCE</scope>
    <source>
        <strain evidence="3">Expedition CK06-06</strain>
    </source>
</reference>